<evidence type="ECO:0000313" key="2">
    <source>
        <dbReference type="Proteomes" id="UP000784880"/>
    </source>
</evidence>
<organism evidence="1 2">
    <name type="scientific">Evansella tamaricis</name>
    <dbReference type="NCBI Taxonomy" id="2069301"/>
    <lineage>
        <taxon>Bacteria</taxon>
        <taxon>Bacillati</taxon>
        <taxon>Bacillota</taxon>
        <taxon>Bacilli</taxon>
        <taxon>Bacillales</taxon>
        <taxon>Bacillaceae</taxon>
        <taxon>Evansella</taxon>
    </lineage>
</organism>
<keyword evidence="2" id="KW-1185">Reference proteome</keyword>
<dbReference type="InterPro" id="IPR001387">
    <property type="entry name" value="Cro/C1-type_HTH"/>
</dbReference>
<dbReference type="EMBL" id="JAHQCS010000178">
    <property type="protein sequence ID" value="MBU9714448.1"/>
    <property type="molecule type" value="Genomic_DNA"/>
</dbReference>
<proteinExistence type="predicted"/>
<accession>A0ABS6JLB9</accession>
<name>A0ABS6JLB9_9BACI</name>
<gene>
    <name evidence="1" type="ORF">KS419_22155</name>
</gene>
<protein>
    <submittedName>
        <fullName evidence="1">Helix-turn-helix transcriptional regulator</fullName>
    </submittedName>
</protein>
<comment type="caution">
    <text evidence="1">The sequence shown here is derived from an EMBL/GenBank/DDBJ whole genome shotgun (WGS) entry which is preliminary data.</text>
</comment>
<evidence type="ECO:0000313" key="1">
    <source>
        <dbReference type="EMBL" id="MBU9714448.1"/>
    </source>
</evidence>
<dbReference type="Proteomes" id="UP000784880">
    <property type="component" value="Unassembled WGS sequence"/>
</dbReference>
<dbReference type="RefSeq" id="WP_217069031.1">
    <property type="nucleotide sequence ID" value="NZ_JAHQCS010000178.1"/>
</dbReference>
<reference evidence="1 2" key="1">
    <citation type="submission" date="2021-06" db="EMBL/GenBank/DDBJ databases">
        <title>Bacillus sp. RD4P76, an endophyte from a halophyte.</title>
        <authorList>
            <person name="Sun J.-Q."/>
        </authorList>
    </citation>
    <scope>NUCLEOTIDE SEQUENCE [LARGE SCALE GENOMIC DNA]</scope>
    <source>
        <strain evidence="1 2">CGMCC 1.15917</strain>
    </source>
</reference>
<sequence length="71" mass="8299">MDHNQIDTLNQLKRMKSITNIELSKQLGISPGLLSMWFNHKANMSDTKAQKVKEYIESKQVYHWVKVPVDL</sequence>
<dbReference type="CDD" id="cd00093">
    <property type="entry name" value="HTH_XRE"/>
    <property type="match status" value="1"/>
</dbReference>